<evidence type="ECO:0000256" key="2">
    <source>
        <dbReference type="ARBA" id="ARBA00006577"/>
    </source>
</evidence>
<dbReference type="PROSITE" id="PS51257">
    <property type="entry name" value="PROKAR_LIPOPROTEIN"/>
    <property type="match status" value="1"/>
</dbReference>
<evidence type="ECO:0000259" key="8">
    <source>
        <dbReference type="PROSITE" id="PS50059"/>
    </source>
</evidence>
<keyword evidence="7" id="KW-0732">Signal</keyword>
<sequence>MKSMFQLIASLACVAALTACGAPASTTKTEDVAPQPAYLKTVLAAGSGDEVVANDLVQVSYSTFLYDSTKPNSRGAQVDGSPSAVYAIGTGRWLPGAEQGVLGMRKGGTVQLVLPANLAYGVYSYTNPAYTAKVAANTPLVMEISVLSISKPSPSAQVTIIDKVVGTGAEVSATKTLTVHYTGWIYDPTAADQHGVKFDSSVDKNVPFDFMITGSVIEGWKRGVVGMKVGGKRTLIIPPELGYGFTAQTLIPAGSTLIFDIELLSVK</sequence>
<feature type="domain" description="PPIase FKBP-type" evidence="8">
    <location>
        <begin position="54"/>
        <end position="150"/>
    </location>
</feature>
<evidence type="ECO:0000256" key="5">
    <source>
        <dbReference type="PROSITE-ProRule" id="PRU00277"/>
    </source>
</evidence>
<dbReference type="AlphaFoldDB" id="A0A7X4H8P8"/>
<dbReference type="EMBL" id="WWCU01000001">
    <property type="protein sequence ID" value="MYN05765.1"/>
    <property type="molecule type" value="Genomic_DNA"/>
</dbReference>
<proteinExistence type="inferred from homology"/>
<dbReference type="InterPro" id="IPR046357">
    <property type="entry name" value="PPIase_dom_sf"/>
</dbReference>
<evidence type="ECO:0000256" key="1">
    <source>
        <dbReference type="ARBA" id="ARBA00000971"/>
    </source>
</evidence>
<evidence type="ECO:0000256" key="3">
    <source>
        <dbReference type="ARBA" id="ARBA00023110"/>
    </source>
</evidence>
<keyword evidence="4 5" id="KW-0413">Isomerase</keyword>
<dbReference type="Proteomes" id="UP000450676">
    <property type="component" value="Unassembled WGS sequence"/>
</dbReference>
<comment type="catalytic activity">
    <reaction evidence="1 5 6">
        <text>[protein]-peptidylproline (omega=180) = [protein]-peptidylproline (omega=0)</text>
        <dbReference type="Rhea" id="RHEA:16237"/>
        <dbReference type="Rhea" id="RHEA-COMP:10747"/>
        <dbReference type="Rhea" id="RHEA-COMP:10748"/>
        <dbReference type="ChEBI" id="CHEBI:83833"/>
        <dbReference type="ChEBI" id="CHEBI:83834"/>
        <dbReference type="EC" id="5.2.1.8"/>
    </reaction>
</comment>
<evidence type="ECO:0000313" key="9">
    <source>
        <dbReference type="EMBL" id="MYN05765.1"/>
    </source>
</evidence>
<dbReference type="PANTHER" id="PTHR43811:SF19">
    <property type="entry name" value="39 KDA FK506-BINDING NUCLEAR PROTEIN"/>
    <property type="match status" value="1"/>
</dbReference>
<protein>
    <recommendedName>
        <fullName evidence="6">Peptidyl-prolyl cis-trans isomerase</fullName>
        <ecNumber evidence="6">5.2.1.8</ecNumber>
    </recommendedName>
</protein>
<dbReference type="PROSITE" id="PS50059">
    <property type="entry name" value="FKBP_PPIASE"/>
    <property type="match status" value="2"/>
</dbReference>
<feature type="chain" id="PRO_5031212174" description="Peptidyl-prolyl cis-trans isomerase" evidence="7">
    <location>
        <begin position="25"/>
        <end position="267"/>
    </location>
</feature>
<dbReference type="InterPro" id="IPR001179">
    <property type="entry name" value="PPIase_FKBP_dom"/>
</dbReference>
<name>A0A7X4H8P8_9BURK</name>
<gene>
    <name evidence="9" type="ORF">GTP77_00265</name>
</gene>
<evidence type="ECO:0000256" key="7">
    <source>
        <dbReference type="SAM" id="SignalP"/>
    </source>
</evidence>
<dbReference type="SUPFAM" id="SSF54534">
    <property type="entry name" value="FKBP-like"/>
    <property type="match status" value="2"/>
</dbReference>
<dbReference type="RefSeq" id="WP_161070165.1">
    <property type="nucleotide sequence ID" value="NZ_WWCU01000001.1"/>
</dbReference>
<evidence type="ECO:0000313" key="10">
    <source>
        <dbReference type="Proteomes" id="UP000450676"/>
    </source>
</evidence>
<dbReference type="PANTHER" id="PTHR43811">
    <property type="entry name" value="FKBP-TYPE PEPTIDYL-PROLYL CIS-TRANS ISOMERASE FKPA"/>
    <property type="match status" value="1"/>
</dbReference>
<comment type="caution">
    <text evidence="9">The sequence shown here is derived from an EMBL/GenBank/DDBJ whole genome shotgun (WGS) entry which is preliminary data.</text>
</comment>
<dbReference type="EC" id="5.2.1.8" evidence="6"/>
<keyword evidence="3 5" id="KW-0697">Rotamase</keyword>
<dbReference type="Gene3D" id="3.10.50.40">
    <property type="match status" value="2"/>
</dbReference>
<dbReference type="GO" id="GO:0003755">
    <property type="term" value="F:peptidyl-prolyl cis-trans isomerase activity"/>
    <property type="evidence" value="ECO:0007669"/>
    <property type="project" value="UniProtKB-UniRule"/>
</dbReference>
<feature type="signal peptide" evidence="7">
    <location>
        <begin position="1"/>
        <end position="24"/>
    </location>
</feature>
<dbReference type="Pfam" id="PF00254">
    <property type="entry name" value="FKBP_C"/>
    <property type="match status" value="2"/>
</dbReference>
<keyword evidence="10" id="KW-1185">Reference proteome</keyword>
<reference evidence="9 10" key="1">
    <citation type="submission" date="2019-12" db="EMBL/GenBank/DDBJ databases">
        <title>Novel species isolated from a subtropical stream in China.</title>
        <authorList>
            <person name="Lu H."/>
        </authorList>
    </citation>
    <scope>NUCLEOTIDE SEQUENCE [LARGE SCALE GENOMIC DNA]</scope>
    <source>
        <strain evidence="9 10">FT127W</strain>
    </source>
</reference>
<evidence type="ECO:0000256" key="6">
    <source>
        <dbReference type="RuleBase" id="RU003915"/>
    </source>
</evidence>
<organism evidence="9 10">
    <name type="scientific">Pseudoduganella aquatica</name>
    <dbReference type="NCBI Taxonomy" id="2660641"/>
    <lineage>
        <taxon>Bacteria</taxon>
        <taxon>Pseudomonadati</taxon>
        <taxon>Pseudomonadota</taxon>
        <taxon>Betaproteobacteria</taxon>
        <taxon>Burkholderiales</taxon>
        <taxon>Oxalobacteraceae</taxon>
        <taxon>Telluria group</taxon>
        <taxon>Pseudoduganella</taxon>
    </lineage>
</organism>
<comment type="similarity">
    <text evidence="2 6">Belongs to the FKBP-type PPIase family.</text>
</comment>
<evidence type="ECO:0000256" key="4">
    <source>
        <dbReference type="ARBA" id="ARBA00023235"/>
    </source>
</evidence>
<accession>A0A7X4H8P8</accession>
<feature type="domain" description="PPIase FKBP-type" evidence="8">
    <location>
        <begin position="174"/>
        <end position="267"/>
    </location>
</feature>